<evidence type="ECO:0000313" key="2">
    <source>
        <dbReference type="EMBL" id="WLF52643.1"/>
    </source>
</evidence>
<evidence type="ECO:0000313" key="3">
    <source>
        <dbReference type="EMBL" id="WLF52698.1"/>
    </source>
</evidence>
<dbReference type="AlphaFoldDB" id="A0AAX3YV47"/>
<proteinExistence type="predicted"/>
<evidence type="ECO:0000313" key="1">
    <source>
        <dbReference type="EMBL" id="MCZ4590377.1"/>
    </source>
</evidence>
<protein>
    <submittedName>
        <fullName evidence="3">Uncharacterized protein</fullName>
    </submittedName>
</protein>
<evidence type="ECO:0000313" key="4">
    <source>
        <dbReference type="Proteomes" id="UP001066327"/>
    </source>
</evidence>
<name>A0AAX3YV47_RHOOP</name>
<keyword evidence="4" id="KW-1185">Reference proteome</keyword>
<sequence>MTMQSAHRHITTDHDEIRRWVEAHHGAPARITNTATANSAGVLRIDVPGHGTAGLEHISWHEWFTAFYGQRLALCYPDPHVRGGISAWFELVRRNIGDGVFS</sequence>
<dbReference type="Proteomes" id="UP001231166">
    <property type="component" value="Plasmid pRho-VOC14-L"/>
</dbReference>
<dbReference type="EMBL" id="JAPWIS010000047">
    <property type="protein sequence ID" value="MCZ4590377.1"/>
    <property type="molecule type" value="Genomic_DNA"/>
</dbReference>
<dbReference type="EMBL" id="CP130956">
    <property type="protein sequence ID" value="WLF52698.1"/>
    <property type="molecule type" value="Genomic_DNA"/>
</dbReference>
<dbReference type="EMBL" id="CP130956">
    <property type="protein sequence ID" value="WLF52643.1"/>
    <property type="molecule type" value="Genomic_DNA"/>
</dbReference>
<dbReference type="RefSeq" id="WP_169695413.1">
    <property type="nucleotide sequence ID" value="NZ_CP130956.1"/>
</dbReference>
<accession>A0AAX3YV47</accession>
<geneLocation type="plasmid" evidence="3 5">
    <name>pRho-VOC14-L</name>
</geneLocation>
<reference evidence="1" key="1">
    <citation type="submission" date="2022-12" db="EMBL/GenBank/DDBJ databases">
        <authorList>
            <person name="Krivoruchko A.V."/>
            <person name="Elkin A."/>
        </authorList>
    </citation>
    <scope>NUCLEOTIDE SEQUENCE</scope>
    <source>
        <strain evidence="1">IEGM 249</strain>
    </source>
</reference>
<evidence type="ECO:0000313" key="5">
    <source>
        <dbReference type="Proteomes" id="UP001231166"/>
    </source>
</evidence>
<gene>
    <name evidence="1" type="ORF">O4328_43335</name>
    <name evidence="2" type="ORF">Q5707_39660</name>
    <name evidence="3" type="ORF">Q5707_45335</name>
</gene>
<organism evidence="3 5">
    <name type="scientific">Rhodococcus opacus</name>
    <name type="common">Nocardia opaca</name>
    <dbReference type="NCBI Taxonomy" id="37919"/>
    <lineage>
        <taxon>Bacteria</taxon>
        <taxon>Bacillati</taxon>
        <taxon>Actinomycetota</taxon>
        <taxon>Actinomycetes</taxon>
        <taxon>Mycobacteriales</taxon>
        <taxon>Nocardiaceae</taxon>
        <taxon>Rhodococcus</taxon>
    </lineage>
</organism>
<dbReference type="Proteomes" id="UP001066327">
    <property type="component" value="Unassembled WGS sequence"/>
</dbReference>
<keyword evidence="3" id="KW-0614">Plasmid</keyword>
<reference evidence="3" key="2">
    <citation type="submission" date="2023-07" db="EMBL/GenBank/DDBJ databases">
        <title>Genomic analysis of Rhodococcus opacus VOC-14 with glycol ethers degradation activity.</title>
        <authorList>
            <person name="Narkevich D.A."/>
            <person name="Hlushen A.M."/>
            <person name="Akhremchuk A.E."/>
            <person name="Sikolenko M.A."/>
            <person name="Valentovich L.N."/>
        </authorList>
    </citation>
    <scope>NUCLEOTIDE SEQUENCE</scope>
    <source>
        <strain evidence="3">VOC-14</strain>
        <plasmid evidence="3">pRho-VOC14-L</plasmid>
    </source>
</reference>